<keyword evidence="3" id="KW-1185">Reference proteome</keyword>
<evidence type="ECO:0000256" key="1">
    <source>
        <dbReference type="SAM" id="Phobius"/>
    </source>
</evidence>
<keyword evidence="1" id="KW-1133">Transmembrane helix</keyword>
<proteinExistence type="predicted"/>
<reference evidence="3" key="1">
    <citation type="journal article" date="2017" name="Genome Biol.">
        <title>Comparative genomics reveals high biological diversity and specific adaptations in the industrially and medically important fungal genus Aspergillus.</title>
        <authorList>
            <person name="de Vries R.P."/>
            <person name="Riley R."/>
            <person name="Wiebenga A."/>
            <person name="Aguilar-Osorio G."/>
            <person name="Amillis S."/>
            <person name="Uchima C.A."/>
            <person name="Anderluh G."/>
            <person name="Asadollahi M."/>
            <person name="Askin M."/>
            <person name="Barry K."/>
            <person name="Battaglia E."/>
            <person name="Bayram O."/>
            <person name="Benocci T."/>
            <person name="Braus-Stromeyer S.A."/>
            <person name="Caldana C."/>
            <person name="Canovas D."/>
            <person name="Cerqueira G.C."/>
            <person name="Chen F."/>
            <person name="Chen W."/>
            <person name="Choi C."/>
            <person name="Clum A."/>
            <person name="Dos Santos R.A."/>
            <person name="Damasio A.R."/>
            <person name="Diallinas G."/>
            <person name="Emri T."/>
            <person name="Fekete E."/>
            <person name="Flipphi M."/>
            <person name="Freyberg S."/>
            <person name="Gallo A."/>
            <person name="Gournas C."/>
            <person name="Habgood R."/>
            <person name="Hainaut M."/>
            <person name="Harispe M.L."/>
            <person name="Henrissat B."/>
            <person name="Hilden K.S."/>
            <person name="Hope R."/>
            <person name="Hossain A."/>
            <person name="Karabika E."/>
            <person name="Karaffa L."/>
            <person name="Karanyi Z."/>
            <person name="Krasevec N."/>
            <person name="Kuo A."/>
            <person name="Kusch H."/>
            <person name="LaButti K."/>
            <person name="Lagendijk E.L."/>
            <person name="Lapidus A."/>
            <person name="Levasseur A."/>
            <person name="Lindquist E."/>
            <person name="Lipzen A."/>
            <person name="Logrieco A.F."/>
            <person name="MacCabe A."/>
            <person name="Maekelae M.R."/>
            <person name="Malavazi I."/>
            <person name="Melin P."/>
            <person name="Meyer V."/>
            <person name="Mielnichuk N."/>
            <person name="Miskei M."/>
            <person name="Molnar A.P."/>
            <person name="Mule G."/>
            <person name="Ngan C.Y."/>
            <person name="Orejas M."/>
            <person name="Orosz E."/>
            <person name="Ouedraogo J.P."/>
            <person name="Overkamp K.M."/>
            <person name="Park H.-S."/>
            <person name="Perrone G."/>
            <person name="Piumi F."/>
            <person name="Punt P.J."/>
            <person name="Ram A.F."/>
            <person name="Ramon A."/>
            <person name="Rauscher S."/>
            <person name="Record E."/>
            <person name="Riano-Pachon D.M."/>
            <person name="Robert V."/>
            <person name="Roehrig J."/>
            <person name="Ruller R."/>
            <person name="Salamov A."/>
            <person name="Salih N.S."/>
            <person name="Samson R.A."/>
            <person name="Sandor E."/>
            <person name="Sanguinetti M."/>
            <person name="Schuetze T."/>
            <person name="Sepcic K."/>
            <person name="Shelest E."/>
            <person name="Sherlock G."/>
            <person name="Sophianopoulou V."/>
            <person name="Squina F.M."/>
            <person name="Sun H."/>
            <person name="Susca A."/>
            <person name="Todd R.B."/>
            <person name="Tsang A."/>
            <person name="Unkles S.E."/>
            <person name="van de Wiele N."/>
            <person name="van Rossen-Uffink D."/>
            <person name="Oliveira J.V."/>
            <person name="Vesth T.C."/>
            <person name="Visser J."/>
            <person name="Yu J.-H."/>
            <person name="Zhou M."/>
            <person name="Andersen M.R."/>
            <person name="Archer D.B."/>
            <person name="Baker S.E."/>
            <person name="Benoit I."/>
            <person name="Brakhage A.A."/>
            <person name="Braus G.H."/>
            <person name="Fischer R."/>
            <person name="Frisvad J.C."/>
            <person name="Goldman G.H."/>
            <person name="Houbraken J."/>
            <person name="Oakley B."/>
            <person name="Pocsi I."/>
            <person name="Scazzocchio C."/>
            <person name="Seiboth B."/>
            <person name="vanKuyk P.A."/>
            <person name="Wortman J."/>
            <person name="Dyer P.S."/>
            <person name="Grigoriev I.V."/>
        </authorList>
    </citation>
    <scope>NUCLEOTIDE SEQUENCE [LARGE SCALE GENOMIC DNA]</scope>
    <source>
        <strain evidence="3">CBS 583.65</strain>
    </source>
</reference>
<name>A0A1L9P2N5_ASPVE</name>
<feature type="non-terminal residue" evidence="2">
    <location>
        <position position="134"/>
    </location>
</feature>
<keyword evidence="1" id="KW-0472">Membrane</keyword>
<feature type="transmembrane region" description="Helical" evidence="1">
    <location>
        <begin position="48"/>
        <end position="72"/>
    </location>
</feature>
<dbReference type="GeneID" id="63733488"/>
<evidence type="ECO:0000313" key="3">
    <source>
        <dbReference type="Proteomes" id="UP000184073"/>
    </source>
</evidence>
<organism evidence="2 3">
    <name type="scientific">Aspergillus versicolor CBS 583.65</name>
    <dbReference type="NCBI Taxonomy" id="1036611"/>
    <lineage>
        <taxon>Eukaryota</taxon>
        <taxon>Fungi</taxon>
        <taxon>Dikarya</taxon>
        <taxon>Ascomycota</taxon>
        <taxon>Pezizomycotina</taxon>
        <taxon>Eurotiomycetes</taxon>
        <taxon>Eurotiomycetidae</taxon>
        <taxon>Eurotiales</taxon>
        <taxon>Aspergillaceae</taxon>
        <taxon>Aspergillus</taxon>
        <taxon>Aspergillus subgen. Nidulantes</taxon>
    </lineage>
</organism>
<accession>A0A1L9P2N5</accession>
<dbReference type="Proteomes" id="UP000184073">
    <property type="component" value="Unassembled WGS sequence"/>
</dbReference>
<keyword evidence="1" id="KW-0812">Transmembrane</keyword>
<dbReference type="EMBL" id="KV878125">
    <property type="protein sequence ID" value="OJI95762.1"/>
    <property type="molecule type" value="Genomic_DNA"/>
</dbReference>
<gene>
    <name evidence="2" type="ORF">ASPVEDRAFT_871101</name>
</gene>
<protein>
    <submittedName>
        <fullName evidence="2">Uncharacterized protein</fullName>
    </submittedName>
</protein>
<evidence type="ECO:0000313" key="2">
    <source>
        <dbReference type="EMBL" id="OJI95762.1"/>
    </source>
</evidence>
<dbReference type="AlphaFoldDB" id="A0A1L9P2N5"/>
<sequence length="134" mass="14700">MAIKLANSRVMRVPAPTSRTSRVTGSSIHLGGLVPAMSIPSRNATALTMAWAISMACHLAILIVISTVLEFLRVLSARLSLNARLVDCLSLQGRESHSLSYMFILLSFSLDLLPLYPPCGANRAWWHALVFYCE</sequence>
<dbReference type="VEuPathDB" id="FungiDB:ASPVEDRAFT_871101"/>
<dbReference type="RefSeq" id="XP_040661525.1">
    <property type="nucleotide sequence ID" value="XM_040817977.1"/>
</dbReference>